<evidence type="ECO:0000256" key="1">
    <source>
        <dbReference type="SAM" id="Phobius"/>
    </source>
</evidence>
<dbReference type="AlphaFoldDB" id="F2KNF9"/>
<dbReference type="Proteomes" id="UP000008136">
    <property type="component" value="Chromosome"/>
</dbReference>
<feature type="transmembrane region" description="Helical" evidence="1">
    <location>
        <begin position="51"/>
        <end position="75"/>
    </location>
</feature>
<reference evidence="2 3" key="1">
    <citation type="submission" date="2011-03" db="EMBL/GenBank/DDBJ databases">
        <title>The complete genome of Archaeoglobus veneficus SNP6.</title>
        <authorList>
            <consortium name="US DOE Joint Genome Institute (JGI-PGF)"/>
            <person name="Lucas S."/>
            <person name="Copeland A."/>
            <person name="Lapidus A."/>
            <person name="Bruce D."/>
            <person name="Goodwin L."/>
            <person name="Pitluck S."/>
            <person name="Kyrpides N."/>
            <person name="Mavromatis K."/>
            <person name="Pagani I."/>
            <person name="Ivanova N."/>
            <person name="Mikhailova N."/>
            <person name="Lu M."/>
            <person name="Detter J.C."/>
            <person name="Tapia R."/>
            <person name="Han C."/>
            <person name="Land M."/>
            <person name="Hauser L."/>
            <person name="Markowitz V."/>
            <person name="Cheng J.-F."/>
            <person name="Hugenholtz P."/>
            <person name="Woyke T."/>
            <person name="Wu D."/>
            <person name="Spring S."/>
            <person name="Brambilla E."/>
            <person name="Klenk H.-P."/>
            <person name="Eisen J.A."/>
        </authorList>
    </citation>
    <scope>NUCLEOTIDE SEQUENCE [LARGE SCALE GENOMIC DNA]</scope>
    <source>
        <strain>SNP6</strain>
    </source>
</reference>
<protein>
    <submittedName>
        <fullName evidence="2">Uncharacterized protein</fullName>
    </submittedName>
</protein>
<organism evidence="2 3">
    <name type="scientific">Archaeoglobus veneficus (strain DSM 11195 / SNP6)</name>
    <dbReference type="NCBI Taxonomy" id="693661"/>
    <lineage>
        <taxon>Archaea</taxon>
        <taxon>Methanobacteriati</taxon>
        <taxon>Methanobacteriota</taxon>
        <taxon>Archaeoglobi</taxon>
        <taxon>Archaeoglobales</taxon>
        <taxon>Archaeoglobaceae</taxon>
        <taxon>Archaeoglobus</taxon>
    </lineage>
</organism>
<dbReference type="HOGENOM" id="CLU_1269858_0_0_2"/>
<name>F2KNF9_ARCVS</name>
<evidence type="ECO:0000313" key="2">
    <source>
        <dbReference type="EMBL" id="AEA47361.1"/>
    </source>
</evidence>
<accession>F2KNF9</accession>
<keyword evidence="1" id="KW-0812">Transmembrane</keyword>
<keyword evidence="1" id="KW-0472">Membrane</keyword>
<dbReference type="EMBL" id="CP002588">
    <property type="protein sequence ID" value="AEA47361.1"/>
    <property type="molecule type" value="Genomic_DNA"/>
</dbReference>
<dbReference type="KEGG" id="ave:Arcve_1357"/>
<keyword evidence="3" id="KW-1185">Reference proteome</keyword>
<sequence>MYRDDFFSDFPPVYGLDAKGKEKFARRIALAIFIVFLLIGILFLASKKPLLANLLTFFSCLLIGLVTSEMTYFAAIDTGWLRNGIEFVKAVNADAWACYSPFPLNYIIVEREGVTIAIQSSRKVYICKGVEEDARLRHRFALATGRVARREECSEDLSLGDFYVRVSKMEEVTIPHPREKEKVVRGKGFRIIIHKPFYWMLDVELLANLAWSLSREL</sequence>
<dbReference type="STRING" id="693661.Arcve_1357"/>
<keyword evidence="1" id="KW-1133">Transmembrane helix</keyword>
<proteinExistence type="predicted"/>
<gene>
    <name evidence="2" type="ordered locus">Arcve_1357</name>
</gene>
<feature type="transmembrane region" description="Helical" evidence="1">
    <location>
        <begin position="28"/>
        <end position="45"/>
    </location>
</feature>
<evidence type="ECO:0000313" key="3">
    <source>
        <dbReference type="Proteomes" id="UP000008136"/>
    </source>
</evidence>